<protein>
    <submittedName>
        <fullName evidence="3">(apollo) hypothetical protein</fullName>
    </submittedName>
</protein>
<keyword evidence="4" id="KW-1185">Reference proteome</keyword>
<feature type="region of interest" description="Disordered" evidence="1">
    <location>
        <begin position="122"/>
        <end position="142"/>
    </location>
</feature>
<evidence type="ECO:0000313" key="4">
    <source>
        <dbReference type="Proteomes" id="UP000691718"/>
    </source>
</evidence>
<proteinExistence type="predicted"/>
<dbReference type="Proteomes" id="UP000691718">
    <property type="component" value="Unassembled WGS sequence"/>
</dbReference>
<name>A0A8S3XP85_PARAO</name>
<sequence>MAPSQGETPPLPASADEAKDLDTFLHVLNKLASCINTAVNEGKNVTAANKRLISLAAEEIHKAGHIFGLLNPASIHSSPASNSELKEEILSCVREEIAGVKKLVMANKPTYAQAAAVARGASAPTGPTAPRIPPPQCPNQRL</sequence>
<reference evidence="3" key="1">
    <citation type="submission" date="2021-04" db="EMBL/GenBank/DDBJ databases">
        <authorList>
            <person name="Tunstrom K."/>
        </authorList>
    </citation>
    <scope>NUCLEOTIDE SEQUENCE</scope>
</reference>
<dbReference type="OrthoDB" id="6932168at2759"/>
<accession>A0A8S3XP85</accession>
<evidence type="ECO:0000256" key="1">
    <source>
        <dbReference type="SAM" id="MobiDB-lite"/>
    </source>
</evidence>
<dbReference type="AlphaFoldDB" id="A0A8S3XP85"/>
<comment type="caution">
    <text evidence="3">The sequence shown here is derived from an EMBL/GenBank/DDBJ whole genome shotgun (WGS) entry which is preliminary data.</text>
</comment>
<evidence type="ECO:0000313" key="3">
    <source>
        <dbReference type="EMBL" id="CAG5034269.1"/>
    </source>
</evidence>
<feature type="compositionally biased region" description="Pro residues" evidence="1">
    <location>
        <begin position="130"/>
        <end position="142"/>
    </location>
</feature>
<dbReference type="EMBL" id="CAJQZP010000008">
    <property type="protein sequence ID" value="CAG4930904.1"/>
    <property type="molecule type" value="Genomic_DNA"/>
</dbReference>
<gene>
    <name evidence="3" type="ORF">PAPOLLO_LOCUS20318</name>
    <name evidence="2" type="ORF">PAPOLLO_LOCUS249</name>
</gene>
<dbReference type="EMBL" id="CAJQZP010001262">
    <property type="protein sequence ID" value="CAG5034269.1"/>
    <property type="molecule type" value="Genomic_DNA"/>
</dbReference>
<organism evidence="3 4">
    <name type="scientific">Parnassius apollo</name>
    <name type="common">Apollo butterfly</name>
    <name type="synonym">Papilio apollo</name>
    <dbReference type="NCBI Taxonomy" id="110799"/>
    <lineage>
        <taxon>Eukaryota</taxon>
        <taxon>Metazoa</taxon>
        <taxon>Ecdysozoa</taxon>
        <taxon>Arthropoda</taxon>
        <taxon>Hexapoda</taxon>
        <taxon>Insecta</taxon>
        <taxon>Pterygota</taxon>
        <taxon>Neoptera</taxon>
        <taxon>Endopterygota</taxon>
        <taxon>Lepidoptera</taxon>
        <taxon>Glossata</taxon>
        <taxon>Ditrysia</taxon>
        <taxon>Papilionoidea</taxon>
        <taxon>Papilionidae</taxon>
        <taxon>Parnassiinae</taxon>
        <taxon>Parnassini</taxon>
        <taxon>Parnassius</taxon>
        <taxon>Parnassius</taxon>
    </lineage>
</organism>
<evidence type="ECO:0000313" key="2">
    <source>
        <dbReference type="EMBL" id="CAG4930904.1"/>
    </source>
</evidence>